<accession>A0A7T7DFU6</accession>
<organism evidence="1">
    <name type="scientific">Marmot associated feces virus 2</name>
    <dbReference type="NCBI Taxonomy" id="2800897"/>
    <lineage>
        <taxon>Viruses</taxon>
        <taxon>Monodnaviria</taxon>
        <taxon>Shotokuvirae</taxon>
        <taxon>Cressdnaviricota</taxon>
    </lineage>
</organism>
<evidence type="ECO:0000313" key="1">
    <source>
        <dbReference type="EMBL" id="QQL09568.1"/>
    </source>
</evidence>
<reference evidence="1" key="1">
    <citation type="journal article" date="2021" name="Virology (Lond)">
        <title>Diverse cressdnaviruses and an anellovirus identified in the fecal samples of yellow-bellied marmots.</title>
        <authorList>
            <person name="Khalifeh A."/>
            <person name="Blumstein D.T."/>
            <person name="Fontenele R.S."/>
            <person name="Schmidlin K."/>
            <person name="Richet C."/>
            <person name="Kraberger S."/>
            <person name="Varsani A."/>
        </authorList>
    </citation>
    <scope>NUCLEOTIDE SEQUENCE</scope>
    <source>
        <strain evidence="1">MAR3_3_2189</strain>
    </source>
</reference>
<name>A0A7T7DFU6_9VIRU</name>
<proteinExistence type="predicted"/>
<protein>
    <submittedName>
        <fullName evidence="1">Capsid protein</fullName>
    </submittedName>
</protein>
<sequence>MAYRRKRTMGRRRSRRPVFGKKATKAIMAISQRPVETKTYTISADFDTFMAGAGYTGGNNYAIRGNIFAPIARADTPLIQSEHEVIGNELMARGFRWNLDLYSNVAGVFKVRFTCYSYTSFTPGLPLFNPVSNTDDVLDPEFPVQNLIATEFRYNPQRVNILKQKTWVFGAGGSSGFIGNMKVWVPIKGKKISAEEEGTVLSTTFNRLKGRNYYWVRRCWELISRILAIVLMELSELRYILRTLNIYTQSSLIFIFHAGRRAPWVHFSAPAATNQFNFQHTIYFEH</sequence>
<dbReference type="EMBL" id="MT181541">
    <property type="protein sequence ID" value="QQL09568.1"/>
    <property type="molecule type" value="Genomic_DNA"/>
</dbReference>